<name>A0A199W9Y9_ANACO</name>
<dbReference type="InterPro" id="IPR029044">
    <property type="entry name" value="Nucleotide-diphossugar_trans"/>
</dbReference>
<keyword evidence="2" id="KW-0328">Glycosyltransferase</keyword>
<keyword evidence="6 10" id="KW-0472">Membrane</keyword>
<feature type="transmembrane region" description="Helical" evidence="10">
    <location>
        <begin position="498"/>
        <end position="516"/>
    </location>
</feature>
<dbReference type="GO" id="GO:0030244">
    <property type="term" value="P:cellulose biosynthetic process"/>
    <property type="evidence" value="ECO:0007669"/>
    <property type="project" value="InterPro"/>
</dbReference>
<dbReference type="GO" id="GO:0071555">
    <property type="term" value="P:cell wall organization"/>
    <property type="evidence" value="ECO:0007669"/>
    <property type="project" value="UniProtKB-KW"/>
</dbReference>
<dbReference type="Pfam" id="PF03552">
    <property type="entry name" value="Cellulose_synt"/>
    <property type="match status" value="1"/>
</dbReference>
<feature type="binding site" evidence="9">
    <location>
        <position position="314"/>
    </location>
    <ligand>
        <name>Mn(2+)</name>
        <dbReference type="ChEBI" id="CHEBI:29035"/>
    </ligand>
</feature>
<evidence type="ECO:0000313" key="12">
    <source>
        <dbReference type="Proteomes" id="UP000092600"/>
    </source>
</evidence>
<reference evidence="11 12" key="1">
    <citation type="journal article" date="2016" name="DNA Res.">
        <title>The draft genome of MD-2 pineapple using hybrid error correction of long reads.</title>
        <authorList>
            <person name="Redwan R.M."/>
            <person name="Saidin A."/>
            <person name="Kumar S.V."/>
        </authorList>
    </citation>
    <scope>NUCLEOTIDE SEQUENCE [LARGE SCALE GENOMIC DNA]</scope>
    <source>
        <strain evidence="12">cv. MD2</strain>
        <tissue evidence="11">Leaf</tissue>
    </source>
</reference>
<keyword evidence="5 10" id="KW-1133">Transmembrane helix</keyword>
<dbReference type="GO" id="GO:0016760">
    <property type="term" value="F:cellulose synthase (UDP-forming) activity"/>
    <property type="evidence" value="ECO:0007669"/>
    <property type="project" value="InterPro"/>
</dbReference>
<keyword evidence="4 10" id="KW-0812">Transmembrane</keyword>
<feature type="binding site" evidence="8">
    <location>
        <position position="148"/>
    </location>
    <ligand>
        <name>UDP-alpha-D-glucose</name>
        <dbReference type="ChEBI" id="CHEBI:58885"/>
    </ligand>
</feature>
<feature type="transmembrane region" description="Helical" evidence="10">
    <location>
        <begin position="461"/>
        <end position="486"/>
    </location>
</feature>
<feature type="binding site" evidence="9">
    <location>
        <position position="290"/>
    </location>
    <ligand>
        <name>Mn(2+)</name>
        <dbReference type="ChEBI" id="CHEBI:29035"/>
    </ligand>
</feature>
<dbReference type="GO" id="GO:0012505">
    <property type="term" value="C:endomembrane system"/>
    <property type="evidence" value="ECO:0007669"/>
    <property type="project" value="UniProtKB-SubCell"/>
</dbReference>
<dbReference type="Proteomes" id="UP000092600">
    <property type="component" value="Unassembled WGS sequence"/>
</dbReference>
<feature type="transmembrane region" description="Helical" evidence="10">
    <location>
        <begin position="584"/>
        <end position="608"/>
    </location>
</feature>
<evidence type="ECO:0000256" key="7">
    <source>
        <dbReference type="ARBA" id="ARBA00023316"/>
    </source>
</evidence>
<comment type="subcellular location">
    <subcellularLocation>
        <location evidence="1">Endomembrane system</location>
        <topology evidence="1">Multi-pass membrane protein</topology>
    </subcellularLocation>
</comment>
<proteinExistence type="predicted"/>
<dbReference type="GO" id="GO:0016020">
    <property type="term" value="C:membrane"/>
    <property type="evidence" value="ECO:0007669"/>
    <property type="project" value="InterPro"/>
</dbReference>
<evidence type="ECO:0000256" key="6">
    <source>
        <dbReference type="ARBA" id="ARBA00023136"/>
    </source>
</evidence>
<evidence type="ECO:0000256" key="1">
    <source>
        <dbReference type="ARBA" id="ARBA00004127"/>
    </source>
</evidence>
<evidence type="ECO:0000256" key="3">
    <source>
        <dbReference type="ARBA" id="ARBA00022679"/>
    </source>
</evidence>
<gene>
    <name evidence="11" type="ORF">ACMD2_21466</name>
</gene>
<evidence type="ECO:0000256" key="10">
    <source>
        <dbReference type="SAM" id="Phobius"/>
    </source>
</evidence>
<dbReference type="AlphaFoldDB" id="A0A199W9Y9"/>
<comment type="caution">
    <text evidence="11">The sequence shown here is derived from an EMBL/GenBank/DDBJ whole genome shotgun (WGS) entry which is preliminary data.</text>
</comment>
<feature type="transmembrane region" description="Helical" evidence="10">
    <location>
        <begin position="620"/>
        <end position="638"/>
    </location>
</feature>
<dbReference type="EMBL" id="LSRQ01000005">
    <property type="protein sequence ID" value="OAY86124.1"/>
    <property type="molecule type" value="Genomic_DNA"/>
</dbReference>
<accession>A0A199W9Y9</accession>
<feature type="transmembrane region" description="Helical" evidence="10">
    <location>
        <begin position="61"/>
        <end position="80"/>
    </location>
</feature>
<evidence type="ECO:0000256" key="9">
    <source>
        <dbReference type="PIRSR" id="PIRSR605150-3"/>
    </source>
</evidence>
<sequence>MVEGEEDGSPLFETEVAEGIGRIWYKLHALSVFVGICGIWAYRALHIPNAEEEQEQGQGRWWAWIGLFGAELWFGLYWVLKQAVRWNPTYRRTFKARLSKRNNLPGVDIFVCTADLTIEPPIMVINTVLSVLAYDYPKDKLSVYLSDDGGSELTFYALLEASHFARTWIPFCQKFNVETRSPAAYFKESHASQKDVTEAVEWIATKNLYKEMENRINQVTRFGRLSNDIRKQHKGFCEWNVPSTSCDHHAIVEKLIDGRDENATDNEGVVLPTLVYMAREKRPEHHHNFKAGAMNSLLRVSSEISNGAVILNMDCDMYSNNSETIKDALCFFMDEDKGHEFAYVQLPQRFNNITKNDIYANCLRTEYEVEFHGLDGFGGPLYYGFPVEDVITGLSIQCRGWKSIYFNPPRVGFLGVAPVTLAQTLVQHKRWSEGNFQIFLSKYNPLLYGHKKIKLGLQLGYNIYFLWAPCSFPTIYYAIIPSFALLHAISLFPSVHSIWFAPFAYVIGVTTIHSLWESKKVGYTLKGWWNERRMWLFKRLASYPFAATDAFLKLLDVKKLAFIVTAKVADEEVSKRYEKEVMEFGSASLMFIILSAHAVFCLLCLLGGVKKLVLDGTGEMSSMLVQLTVTGAITLINMPIYQAMFLRVDGGCMPISVTIIS</sequence>
<feature type="transmembrane region" description="Helical" evidence="10">
    <location>
        <begin position="23"/>
        <end position="41"/>
    </location>
</feature>
<protein>
    <submittedName>
        <fullName evidence="11">Cellulose synthase-like protein E2</fullName>
    </submittedName>
</protein>
<evidence type="ECO:0000256" key="5">
    <source>
        <dbReference type="ARBA" id="ARBA00022989"/>
    </source>
</evidence>
<evidence type="ECO:0000256" key="4">
    <source>
        <dbReference type="ARBA" id="ARBA00022692"/>
    </source>
</evidence>
<dbReference type="InterPro" id="IPR005150">
    <property type="entry name" value="Cellulose_synth"/>
</dbReference>
<keyword evidence="3" id="KW-0808">Transferase</keyword>
<dbReference type="STRING" id="4615.A0A199W9Y9"/>
<dbReference type="Gene3D" id="3.90.550.10">
    <property type="entry name" value="Spore Coat Polysaccharide Biosynthesis Protein SpsA, Chain A"/>
    <property type="match status" value="2"/>
</dbReference>
<feature type="binding site" evidence="8">
    <location>
        <position position="119"/>
    </location>
    <ligand>
        <name>UDP-alpha-D-glucose</name>
        <dbReference type="ChEBI" id="CHEBI:58885"/>
    </ligand>
</feature>
<dbReference type="SUPFAM" id="SSF53448">
    <property type="entry name" value="Nucleotide-diphospho-sugar transferases"/>
    <property type="match status" value="1"/>
</dbReference>
<feature type="non-terminal residue" evidence="11">
    <location>
        <position position="661"/>
    </location>
</feature>
<dbReference type="GO" id="GO:0071669">
    <property type="term" value="P:plant-type cell wall organization or biogenesis"/>
    <property type="evidence" value="ECO:0007669"/>
    <property type="project" value="UniProtKB-ARBA"/>
</dbReference>
<evidence type="ECO:0000256" key="8">
    <source>
        <dbReference type="PIRSR" id="PIRSR605150-2"/>
    </source>
</evidence>
<keyword evidence="7" id="KW-0961">Cell wall biogenesis/degradation</keyword>
<evidence type="ECO:0000313" key="11">
    <source>
        <dbReference type="EMBL" id="OAY86124.1"/>
    </source>
</evidence>
<organism evidence="11 12">
    <name type="scientific">Ananas comosus</name>
    <name type="common">Pineapple</name>
    <name type="synonym">Ananas ananas</name>
    <dbReference type="NCBI Taxonomy" id="4615"/>
    <lineage>
        <taxon>Eukaryota</taxon>
        <taxon>Viridiplantae</taxon>
        <taxon>Streptophyta</taxon>
        <taxon>Embryophyta</taxon>
        <taxon>Tracheophyta</taxon>
        <taxon>Spermatophyta</taxon>
        <taxon>Magnoliopsida</taxon>
        <taxon>Liliopsida</taxon>
        <taxon>Poales</taxon>
        <taxon>Bromeliaceae</taxon>
        <taxon>Bromelioideae</taxon>
        <taxon>Ananas</taxon>
    </lineage>
</organism>
<dbReference type="PANTHER" id="PTHR13301">
    <property type="entry name" value="X-BOX TRANSCRIPTION FACTOR-RELATED"/>
    <property type="match status" value="1"/>
</dbReference>
<evidence type="ECO:0000256" key="2">
    <source>
        <dbReference type="ARBA" id="ARBA00022676"/>
    </source>
</evidence>